<sequence length="86" mass="9128">MTGPAARMSPLSPPCRVCMQRTGKPNHSRDDMLEAVEMQPDGVDTHLDQARRVASPRLHLDVLADVEVAQAGGAVAHAGQFAAPSE</sequence>
<protein>
    <submittedName>
        <fullName evidence="1">Uncharacterized protein</fullName>
    </submittedName>
</protein>
<dbReference type="EMBL" id="JAQGDS010000012">
    <property type="protein sequence ID" value="KAJ6256798.1"/>
    <property type="molecule type" value="Genomic_DNA"/>
</dbReference>
<keyword evidence="2" id="KW-1185">Reference proteome</keyword>
<comment type="caution">
    <text evidence="1">The sequence shown here is derived from an EMBL/GenBank/DDBJ whole genome shotgun (WGS) entry which is preliminary data.</text>
</comment>
<name>A0AAD6IR16_DREDA</name>
<dbReference type="AlphaFoldDB" id="A0AAD6IR16"/>
<dbReference type="Proteomes" id="UP001221413">
    <property type="component" value="Unassembled WGS sequence"/>
</dbReference>
<evidence type="ECO:0000313" key="2">
    <source>
        <dbReference type="Proteomes" id="UP001221413"/>
    </source>
</evidence>
<gene>
    <name evidence="1" type="ORF">Dda_8666</name>
</gene>
<evidence type="ECO:0000313" key="1">
    <source>
        <dbReference type="EMBL" id="KAJ6256798.1"/>
    </source>
</evidence>
<reference evidence="1" key="1">
    <citation type="submission" date="2023-01" db="EMBL/GenBank/DDBJ databases">
        <title>The chitinases involved in constricting ring structure development in the nematode-trapping fungus Drechslerella dactyloides.</title>
        <authorList>
            <person name="Wang R."/>
            <person name="Zhang L."/>
            <person name="Tang P."/>
            <person name="Li S."/>
            <person name="Liang L."/>
        </authorList>
    </citation>
    <scope>NUCLEOTIDE SEQUENCE</scope>
    <source>
        <strain evidence="1">YMF1.00031</strain>
    </source>
</reference>
<proteinExistence type="predicted"/>
<accession>A0AAD6IR16</accession>
<organism evidence="1 2">
    <name type="scientific">Drechslerella dactyloides</name>
    <name type="common">Nematode-trapping fungus</name>
    <name type="synonym">Arthrobotrys dactyloides</name>
    <dbReference type="NCBI Taxonomy" id="74499"/>
    <lineage>
        <taxon>Eukaryota</taxon>
        <taxon>Fungi</taxon>
        <taxon>Dikarya</taxon>
        <taxon>Ascomycota</taxon>
        <taxon>Pezizomycotina</taxon>
        <taxon>Orbiliomycetes</taxon>
        <taxon>Orbiliales</taxon>
        <taxon>Orbiliaceae</taxon>
        <taxon>Drechslerella</taxon>
    </lineage>
</organism>